<dbReference type="Proteomes" id="UP000694680">
    <property type="component" value="Chromosome 5"/>
</dbReference>
<reference evidence="1" key="3">
    <citation type="submission" date="2025-09" db="UniProtKB">
        <authorList>
            <consortium name="Ensembl"/>
        </authorList>
    </citation>
    <scope>IDENTIFICATION</scope>
</reference>
<evidence type="ECO:0000313" key="1">
    <source>
        <dbReference type="Ensembl" id="ENSGWIP00000027194.1"/>
    </source>
</evidence>
<dbReference type="OrthoDB" id="8769224at2759"/>
<dbReference type="Ensembl" id="ENSGWIT00000029686.1">
    <property type="protein sequence ID" value="ENSGWIP00000027194.1"/>
    <property type="gene ID" value="ENSGWIG00000014238.1"/>
</dbReference>
<reference evidence="1" key="1">
    <citation type="submission" date="2020-06" db="EMBL/GenBank/DDBJ databases">
        <authorList>
            <consortium name="Wellcome Sanger Institute Data Sharing"/>
        </authorList>
    </citation>
    <scope>NUCLEOTIDE SEQUENCE [LARGE SCALE GENOMIC DNA]</scope>
</reference>
<proteinExistence type="predicted"/>
<keyword evidence="2" id="KW-1185">Reference proteome</keyword>
<protein>
    <submittedName>
        <fullName evidence="1">Uncharacterized LOC114463966</fullName>
    </submittedName>
</protein>
<organism evidence="1 2">
    <name type="scientific">Gouania willdenowi</name>
    <name type="common">Blunt-snouted clingfish</name>
    <name type="synonym">Lepadogaster willdenowi</name>
    <dbReference type="NCBI Taxonomy" id="441366"/>
    <lineage>
        <taxon>Eukaryota</taxon>
        <taxon>Metazoa</taxon>
        <taxon>Chordata</taxon>
        <taxon>Craniata</taxon>
        <taxon>Vertebrata</taxon>
        <taxon>Euteleostomi</taxon>
        <taxon>Actinopterygii</taxon>
        <taxon>Neopterygii</taxon>
        <taxon>Teleostei</taxon>
        <taxon>Neoteleostei</taxon>
        <taxon>Acanthomorphata</taxon>
        <taxon>Ovalentaria</taxon>
        <taxon>Blenniimorphae</taxon>
        <taxon>Blenniiformes</taxon>
        <taxon>Gobiesocoidei</taxon>
        <taxon>Gobiesocidae</taxon>
        <taxon>Gobiesocinae</taxon>
        <taxon>Gouania</taxon>
    </lineage>
</organism>
<gene>
    <name evidence="1" type="primary">zgc:113184</name>
</gene>
<accession>A0A8C5EWV8</accession>
<sequence length="215" mass="24109">MEEAYCELYQQFLSLRSLCLKQAAMLHRLTTALEKQQGAIVPTVEFSDVMTIPVHLMNDLTVKSSHENPLPGNSTTGKCELDLLHRNGGTFSDIITQDMLKLNMNVSSQEKKEENVEQKHPFLSNPHTLICHEASQCETSHAGHRDPDDGRVPFTPQMPVIHTTSPDRHFFSPSAGEMMSDVVNDSHTCDFCQAVFPGNTSTRGDFLRHLYTHVS</sequence>
<name>A0A8C5EWV8_GOUWI</name>
<dbReference type="AlphaFoldDB" id="A0A8C5EWV8"/>
<reference evidence="1" key="2">
    <citation type="submission" date="2025-08" db="UniProtKB">
        <authorList>
            <consortium name="Ensembl"/>
        </authorList>
    </citation>
    <scope>IDENTIFICATION</scope>
</reference>
<evidence type="ECO:0000313" key="2">
    <source>
        <dbReference type="Proteomes" id="UP000694680"/>
    </source>
</evidence>